<dbReference type="SMART" id="SM00487">
    <property type="entry name" value="DEXDc"/>
    <property type="match status" value="1"/>
</dbReference>
<organism evidence="3 4">
    <name type="scientific">Tetragenococcus halophilus</name>
    <name type="common">Pediococcus halophilus</name>
    <dbReference type="NCBI Taxonomy" id="51669"/>
    <lineage>
        <taxon>Bacteria</taxon>
        <taxon>Bacillati</taxon>
        <taxon>Bacillota</taxon>
        <taxon>Bacilli</taxon>
        <taxon>Lactobacillales</taxon>
        <taxon>Enterococcaceae</taxon>
        <taxon>Tetragenococcus</taxon>
    </lineage>
</organism>
<dbReference type="PANTHER" id="PTHR47396">
    <property type="entry name" value="TYPE I RESTRICTION ENZYME ECOKI R PROTEIN"/>
    <property type="match status" value="1"/>
</dbReference>
<dbReference type="AlphaFoldDB" id="A0A3G5FKI8"/>
<dbReference type="RefSeq" id="WP_103893067.1">
    <property type="nucleotide sequence ID" value="NZ_CP027768.1"/>
</dbReference>
<dbReference type="GO" id="GO:0005829">
    <property type="term" value="C:cytosol"/>
    <property type="evidence" value="ECO:0007669"/>
    <property type="project" value="TreeGrafter"/>
</dbReference>
<dbReference type="GO" id="GO:0016787">
    <property type="term" value="F:hydrolase activity"/>
    <property type="evidence" value="ECO:0007669"/>
    <property type="project" value="InterPro"/>
</dbReference>
<proteinExistence type="predicted"/>
<dbReference type="SUPFAM" id="SSF52540">
    <property type="entry name" value="P-loop containing nucleoside triphosphate hydrolases"/>
    <property type="match status" value="1"/>
</dbReference>
<protein>
    <submittedName>
        <fullName evidence="3">ATP-dependent helicase</fullName>
    </submittedName>
</protein>
<dbReference type="PANTHER" id="PTHR47396:SF1">
    <property type="entry name" value="ATP-DEPENDENT HELICASE IRC3-RELATED"/>
    <property type="match status" value="1"/>
</dbReference>
<keyword evidence="3" id="KW-0547">Nucleotide-binding</keyword>
<dbReference type="PROSITE" id="PS51194">
    <property type="entry name" value="HELICASE_CTER"/>
    <property type="match status" value="1"/>
</dbReference>
<dbReference type="InterPro" id="IPR050742">
    <property type="entry name" value="Helicase_Restrict-Modif_Enz"/>
</dbReference>
<accession>A0A3G5FKI8</accession>
<dbReference type="GO" id="GO:0004386">
    <property type="term" value="F:helicase activity"/>
    <property type="evidence" value="ECO:0007669"/>
    <property type="project" value="UniProtKB-KW"/>
</dbReference>
<sequence>MYQLRKYQQSLVNESRAYIGKGFKGVFIQSPPGSGKSVVIAEIVRSAVNNKKGHVLFIAHRQELLKNIEDSFKENDVDLSKVTIMSPQRIKNRLGRLPKPTLIITDEGHHGKAKTYHDIYEYYKDVPRLGFSATPWRMNGEGFEDIYEQMVEGPSIKWLIDNKNLAPFRWYGIQTVDRSKVDFKNLSREAKSSAEQFSSDATIQGDIIKHYRKHAEGQQAIVYAPTVEVSQLIAQWFNDADIPAMHCDGKTNKNERKRIMQDFKDKKFKILCNVDLVSEGFDVPEVGVIILCRPTKSVVLHLQQSMRGMRYRPGKTSIILDHVGNGLNLGLPTSDFEWSLKGQSKEAREKGPPCIECPSCGQVIEKSEVINDKCPACGAILLEEQKENDDEKNLYDSKPELFEITEEDILATKKYKVKQPLSYNYKIAKAKANKKGGNPLFKLFGGLTIYRKQGFEEEELETFALSEGVDLQQVLRAYRWALKKSNEQQEENKNTWQEAIFN</sequence>
<feature type="domain" description="Helicase C-terminal" evidence="2">
    <location>
        <begin position="206"/>
        <end position="353"/>
    </location>
</feature>
<name>A0A3G5FKI8_TETHA</name>
<dbReference type="Pfam" id="PF00271">
    <property type="entry name" value="Helicase_C"/>
    <property type="match status" value="1"/>
</dbReference>
<gene>
    <name evidence="3" type="ORF">C7H83_10260</name>
</gene>
<dbReference type="InterPro" id="IPR001650">
    <property type="entry name" value="Helicase_C-like"/>
</dbReference>
<evidence type="ECO:0000259" key="1">
    <source>
        <dbReference type="PROSITE" id="PS51192"/>
    </source>
</evidence>
<dbReference type="EMBL" id="CP027768">
    <property type="protein sequence ID" value="AYW50824.1"/>
    <property type="molecule type" value="Genomic_DNA"/>
</dbReference>
<evidence type="ECO:0000313" key="3">
    <source>
        <dbReference type="EMBL" id="AYW50824.1"/>
    </source>
</evidence>
<dbReference type="Proteomes" id="UP000280475">
    <property type="component" value="Chromosome"/>
</dbReference>
<keyword evidence="3" id="KW-0378">Hydrolase</keyword>
<evidence type="ECO:0000259" key="2">
    <source>
        <dbReference type="PROSITE" id="PS51194"/>
    </source>
</evidence>
<dbReference type="GO" id="GO:0003677">
    <property type="term" value="F:DNA binding"/>
    <property type="evidence" value="ECO:0007669"/>
    <property type="project" value="InterPro"/>
</dbReference>
<dbReference type="Gene3D" id="3.40.50.300">
    <property type="entry name" value="P-loop containing nucleotide triphosphate hydrolases"/>
    <property type="match status" value="2"/>
</dbReference>
<dbReference type="InterPro" id="IPR006935">
    <property type="entry name" value="Helicase/UvrB_N"/>
</dbReference>
<dbReference type="SMART" id="SM00490">
    <property type="entry name" value="HELICc"/>
    <property type="match status" value="1"/>
</dbReference>
<dbReference type="GO" id="GO:0005524">
    <property type="term" value="F:ATP binding"/>
    <property type="evidence" value="ECO:0007669"/>
    <property type="project" value="InterPro"/>
</dbReference>
<keyword evidence="3" id="KW-0067">ATP-binding</keyword>
<feature type="domain" description="Helicase ATP-binding" evidence="1">
    <location>
        <begin position="17"/>
        <end position="153"/>
    </location>
</feature>
<dbReference type="Pfam" id="PF04851">
    <property type="entry name" value="ResIII"/>
    <property type="match status" value="2"/>
</dbReference>
<reference evidence="3 4" key="1">
    <citation type="journal article" date="2012" name="Int. J. Syst. Evol. Microbiol.">
        <title>Characterization of Tetragenococcus strains from sugar thick juice reveals a novel species, Tetragenococcus osmophilus sp. nov., and divides Tetragenococcus halophilus into two subspecies, T. halophilus subsp. halophilus subsp. nov. and T. halophilus subsp. flandriensis subsp. nov.</title>
        <authorList>
            <person name="Juste A."/>
            <person name="Van Trappen S."/>
            <person name="Verreth C."/>
            <person name="Cleenwerck I."/>
            <person name="De Vos P."/>
            <person name="Lievens B."/>
            <person name="Willems K.A."/>
        </authorList>
    </citation>
    <scope>NUCLEOTIDE SEQUENCE [LARGE SCALE GENOMIC DNA]</scope>
    <source>
        <strain evidence="3 4">LMG 26042</strain>
    </source>
</reference>
<evidence type="ECO:0000313" key="4">
    <source>
        <dbReference type="Proteomes" id="UP000280475"/>
    </source>
</evidence>
<keyword evidence="3" id="KW-0347">Helicase</keyword>
<dbReference type="PROSITE" id="PS51192">
    <property type="entry name" value="HELICASE_ATP_BIND_1"/>
    <property type="match status" value="1"/>
</dbReference>
<dbReference type="InterPro" id="IPR014001">
    <property type="entry name" value="Helicase_ATP-bd"/>
</dbReference>
<dbReference type="InterPro" id="IPR027417">
    <property type="entry name" value="P-loop_NTPase"/>
</dbReference>